<dbReference type="SUPFAM" id="SSF51735">
    <property type="entry name" value="NAD(P)-binding Rossmann-fold domains"/>
    <property type="match status" value="1"/>
</dbReference>
<dbReference type="InterPro" id="IPR013154">
    <property type="entry name" value="ADH-like_N"/>
</dbReference>
<gene>
    <name evidence="7" type="ORF">B0H16DRAFT_1676404</name>
</gene>
<keyword evidence="8" id="KW-1185">Reference proteome</keyword>
<dbReference type="InterPro" id="IPR036291">
    <property type="entry name" value="NAD(P)-bd_dom_sf"/>
</dbReference>
<comment type="cofactor">
    <cofactor evidence="1">
        <name>Zn(2+)</name>
        <dbReference type="ChEBI" id="CHEBI:29105"/>
    </cofactor>
</comment>
<protein>
    <submittedName>
        <fullName evidence="7">Isopropanol dehydrogenase</fullName>
    </submittedName>
</protein>
<evidence type="ECO:0000313" key="7">
    <source>
        <dbReference type="EMBL" id="KAJ7739833.1"/>
    </source>
</evidence>
<organism evidence="7 8">
    <name type="scientific">Mycena metata</name>
    <dbReference type="NCBI Taxonomy" id="1033252"/>
    <lineage>
        <taxon>Eukaryota</taxon>
        <taxon>Fungi</taxon>
        <taxon>Dikarya</taxon>
        <taxon>Basidiomycota</taxon>
        <taxon>Agaricomycotina</taxon>
        <taxon>Agaricomycetes</taxon>
        <taxon>Agaricomycetidae</taxon>
        <taxon>Agaricales</taxon>
        <taxon>Marasmiineae</taxon>
        <taxon>Mycenaceae</taxon>
        <taxon>Mycena</taxon>
    </lineage>
</organism>
<accession>A0AAD7IC74</accession>
<keyword evidence="4" id="KW-0862">Zinc</keyword>
<sequence>MRDSTSLVLHGPNDLRLDQVPKPKASPGSVMVRVKAVPLWDYLPEVINGSKKYRLTFPLVFGTCCVGHVEETGPDVTSLQPGMLVFCDYIVHLRDAPEERIVLGYHGGFTPQEQRLSSGHWRNGCFAEYAAFPAENLAELASVIPGMGAANAIGVRAGETVLVLPATGFFSSSAVAAVLGLGANVVVAGRSREKLQALVDRFGQDGNVVSVVLTGDAHQDAVALRAATPGSRGADAYIDYSPPAAAGTTHIEAGLLALKRYGRCCFAGVIVDKVPLPYAVIMSQCLTIRGQFAQSRDDVVQSIRLIETGNLKLTKTILRGFSLEEHEEALKLAGQSGGFEKMVTFTLY</sequence>
<name>A0AAD7IC74_9AGAR</name>
<keyword evidence="3" id="KW-0479">Metal-binding</keyword>
<dbReference type="PANTHER" id="PTHR43350:SF17">
    <property type="entry name" value="NAD-DEPENDENT ALCOHOL DEHYDROGENASE"/>
    <property type="match status" value="1"/>
</dbReference>
<reference evidence="7" key="1">
    <citation type="submission" date="2023-03" db="EMBL/GenBank/DDBJ databases">
        <title>Massive genome expansion in bonnet fungi (Mycena s.s.) driven by repeated elements and novel gene families across ecological guilds.</title>
        <authorList>
            <consortium name="Lawrence Berkeley National Laboratory"/>
            <person name="Harder C.B."/>
            <person name="Miyauchi S."/>
            <person name="Viragh M."/>
            <person name="Kuo A."/>
            <person name="Thoen E."/>
            <person name="Andreopoulos B."/>
            <person name="Lu D."/>
            <person name="Skrede I."/>
            <person name="Drula E."/>
            <person name="Henrissat B."/>
            <person name="Morin E."/>
            <person name="Kohler A."/>
            <person name="Barry K."/>
            <person name="LaButti K."/>
            <person name="Morin E."/>
            <person name="Salamov A."/>
            <person name="Lipzen A."/>
            <person name="Mereny Z."/>
            <person name="Hegedus B."/>
            <person name="Baldrian P."/>
            <person name="Stursova M."/>
            <person name="Weitz H."/>
            <person name="Taylor A."/>
            <person name="Grigoriev I.V."/>
            <person name="Nagy L.G."/>
            <person name="Martin F."/>
            <person name="Kauserud H."/>
        </authorList>
    </citation>
    <scope>NUCLEOTIDE SEQUENCE</scope>
    <source>
        <strain evidence="7">CBHHK182m</strain>
    </source>
</reference>
<keyword evidence="5" id="KW-0560">Oxidoreductase</keyword>
<dbReference type="Gene3D" id="3.90.180.10">
    <property type="entry name" value="Medium-chain alcohol dehydrogenases, catalytic domain"/>
    <property type="match status" value="1"/>
</dbReference>
<evidence type="ECO:0000256" key="2">
    <source>
        <dbReference type="ARBA" id="ARBA00008072"/>
    </source>
</evidence>
<comment type="caution">
    <text evidence="7">The sequence shown here is derived from an EMBL/GenBank/DDBJ whole genome shotgun (WGS) entry which is preliminary data.</text>
</comment>
<evidence type="ECO:0000256" key="5">
    <source>
        <dbReference type="ARBA" id="ARBA00023002"/>
    </source>
</evidence>
<evidence type="ECO:0000313" key="8">
    <source>
        <dbReference type="Proteomes" id="UP001215598"/>
    </source>
</evidence>
<evidence type="ECO:0000256" key="1">
    <source>
        <dbReference type="ARBA" id="ARBA00001947"/>
    </source>
</evidence>
<evidence type="ECO:0000256" key="4">
    <source>
        <dbReference type="ARBA" id="ARBA00022833"/>
    </source>
</evidence>
<dbReference type="GO" id="GO:0046872">
    <property type="term" value="F:metal ion binding"/>
    <property type="evidence" value="ECO:0007669"/>
    <property type="project" value="UniProtKB-KW"/>
</dbReference>
<proteinExistence type="inferred from homology"/>
<dbReference type="InterPro" id="IPR011032">
    <property type="entry name" value="GroES-like_sf"/>
</dbReference>
<dbReference type="EMBL" id="JARKIB010000105">
    <property type="protein sequence ID" value="KAJ7739833.1"/>
    <property type="molecule type" value="Genomic_DNA"/>
</dbReference>
<evidence type="ECO:0000259" key="6">
    <source>
        <dbReference type="Pfam" id="PF08240"/>
    </source>
</evidence>
<dbReference type="Gene3D" id="3.40.50.720">
    <property type="entry name" value="NAD(P)-binding Rossmann-like Domain"/>
    <property type="match status" value="1"/>
</dbReference>
<dbReference type="GO" id="GO:0016491">
    <property type="term" value="F:oxidoreductase activity"/>
    <property type="evidence" value="ECO:0007669"/>
    <property type="project" value="UniProtKB-KW"/>
</dbReference>
<feature type="domain" description="Alcohol dehydrogenase-like N-terminal" evidence="6">
    <location>
        <begin position="27"/>
        <end position="140"/>
    </location>
</feature>
<dbReference type="Pfam" id="PF08240">
    <property type="entry name" value="ADH_N"/>
    <property type="match status" value="1"/>
</dbReference>
<dbReference type="PANTHER" id="PTHR43350">
    <property type="entry name" value="NAD-DEPENDENT ALCOHOL DEHYDROGENASE"/>
    <property type="match status" value="1"/>
</dbReference>
<dbReference type="Proteomes" id="UP001215598">
    <property type="component" value="Unassembled WGS sequence"/>
</dbReference>
<comment type="similarity">
    <text evidence="2">Belongs to the zinc-containing alcohol dehydrogenase family.</text>
</comment>
<evidence type="ECO:0000256" key="3">
    <source>
        <dbReference type="ARBA" id="ARBA00022723"/>
    </source>
</evidence>
<dbReference type="SUPFAM" id="SSF50129">
    <property type="entry name" value="GroES-like"/>
    <property type="match status" value="1"/>
</dbReference>
<dbReference type="AlphaFoldDB" id="A0AAD7IC74"/>